<organism evidence="1 2">
    <name type="scientific">Bacillus mycoides</name>
    <dbReference type="NCBI Taxonomy" id="1405"/>
    <lineage>
        <taxon>Bacteria</taxon>
        <taxon>Bacillati</taxon>
        <taxon>Bacillota</taxon>
        <taxon>Bacilli</taxon>
        <taxon>Bacillales</taxon>
        <taxon>Bacillaceae</taxon>
        <taxon>Bacillus</taxon>
        <taxon>Bacillus cereus group</taxon>
    </lineage>
</organism>
<evidence type="ECO:0000313" key="2">
    <source>
        <dbReference type="Proteomes" id="UP000437562"/>
    </source>
</evidence>
<proteinExistence type="predicted"/>
<sequence>MGHGNSVINAALLIVGGEDGLEGYVKGAGVG</sequence>
<reference evidence="1 2" key="1">
    <citation type="submission" date="2019-10" db="EMBL/GenBank/DDBJ databases">
        <authorList>
            <person name="Karimi E."/>
        </authorList>
    </citation>
    <scope>NUCLEOTIDE SEQUENCE [LARGE SCALE GENOMIC DNA]</scope>
    <source>
        <strain evidence="1">Bacillus sp. 71</strain>
    </source>
</reference>
<evidence type="ECO:0000313" key="1">
    <source>
        <dbReference type="EMBL" id="VXC85636.1"/>
    </source>
</evidence>
<protein>
    <submittedName>
        <fullName evidence="1">Uncharacterized protein</fullName>
    </submittedName>
</protein>
<dbReference type="AlphaFoldDB" id="A0A654BXU4"/>
<dbReference type="EMBL" id="CABWMC010000034">
    <property type="protein sequence ID" value="VXC85636.1"/>
    <property type="molecule type" value="Genomic_DNA"/>
</dbReference>
<name>A0A654BXU4_BACMY</name>
<dbReference type="Proteomes" id="UP000437562">
    <property type="component" value="Unassembled WGS sequence"/>
</dbReference>
<accession>A0A654BXU4</accession>
<gene>
    <name evidence="1" type="ORF">BACI71_90015</name>
</gene>